<dbReference type="InterPro" id="IPR001849">
    <property type="entry name" value="PH_domain"/>
</dbReference>
<organism evidence="3">
    <name type="scientific">Haptolina ericina</name>
    <dbReference type="NCBI Taxonomy" id="156174"/>
    <lineage>
        <taxon>Eukaryota</taxon>
        <taxon>Haptista</taxon>
        <taxon>Haptophyta</taxon>
        <taxon>Prymnesiophyceae</taxon>
        <taxon>Prymnesiales</taxon>
        <taxon>Prymnesiaceae</taxon>
        <taxon>Haptolina</taxon>
    </lineage>
</organism>
<accession>A0A7S3FI57</accession>
<dbReference type="EMBL" id="HBHX01068599">
    <property type="protein sequence ID" value="CAE0149429.1"/>
    <property type="molecule type" value="Transcribed_RNA"/>
</dbReference>
<dbReference type="SMART" id="SM00233">
    <property type="entry name" value="PH"/>
    <property type="match status" value="1"/>
</dbReference>
<dbReference type="Gene3D" id="2.30.29.30">
    <property type="entry name" value="Pleckstrin-homology domain (PH domain)/Phosphotyrosine-binding domain (PTB)"/>
    <property type="match status" value="1"/>
</dbReference>
<sequence>MQVEIVGLMLQCESAAHMAEWQQVIREAIPGFHEAVVGKRDEAVATRLSETVLKDADVQGWLNKRKMRKDADRWHRRWFALHQNTLYWFSGYYKVRGTLVLTEGTTLKDERFDFTTGTKRPNTFSLTSPEMVRAGLMLTLQAADDATFMRWWDALKVLATPVGLGGGKVASRRDPFSDGQARRQTSTLV</sequence>
<dbReference type="PROSITE" id="PS50003">
    <property type="entry name" value="PH_DOMAIN"/>
    <property type="match status" value="1"/>
</dbReference>
<evidence type="ECO:0000259" key="2">
    <source>
        <dbReference type="PROSITE" id="PS50003"/>
    </source>
</evidence>
<dbReference type="SUPFAM" id="SSF50729">
    <property type="entry name" value="PH domain-like"/>
    <property type="match status" value="1"/>
</dbReference>
<feature type="domain" description="PH" evidence="2">
    <location>
        <begin position="55"/>
        <end position="160"/>
    </location>
</feature>
<name>A0A7S3FI57_9EUKA</name>
<reference evidence="3" key="1">
    <citation type="submission" date="2021-01" db="EMBL/GenBank/DDBJ databases">
        <authorList>
            <person name="Corre E."/>
            <person name="Pelletier E."/>
            <person name="Niang G."/>
            <person name="Scheremetjew M."/>
            <person name="Finn R."/>
            <person name="Kale V."/>
            <person name="Holt S."/>
            <person name="Cochrane G."/>
            <person name="Meng A."/>
            <person name="Brown T."/>
            <person name="Cohen L."/>
        </authorList>
    </citation>
    <scope>NUCLEOTIDE SEQUENCE</scope>
    <source>
        <strain evidence="3">CCMP281</strain>
    </source>
</reference>
<dbReference type="CDD" id="cd00821">
    <property type="entry name" value="PH"/>
    <property type="match status" value="1"/>
</dbReference>
<dbReference type="AlphaFoldDB" id="A0A7S3FI57"/>
<evidence type="ECO:0000256" key="1">
    <source>
        <dbReference type="SAM" id="MobiDB-lite"/>
    </source>
</evidence>
<protein>
    <recommendedName>
        <fullName evidence="2">PH domain-containing protein</fullName>
    </recommendedName>
</protein>
<dbReference type="InterPro" id="IPR011993">
    <property type="entry name" value="PH-like_dom_sf"/>
</dbReference>
<dbReference type="Pfam" id="PF00169">
    <property type="entry name" value="PH"/>
    <property type="match status" value="1"/>
</dbReference>
<gene>
    <name evidence="3" type="ORF">HERI1096_LOCUS37899</name>
</gene>
<evidence type="ECO:0000313" key="3">
    <source>
        <dbReference type="EMBL" id="CAE0149429.1"/>
    </source>
</evidence>
<feature type="region of interest" description="Disordered" evidence="1">
    <location>
        <begin position="169"/>
        <end position="189"/>
    </location>
</feature>
<proteinExistence type="predicted"/>